<evidence type="ECO:0000259" key="2">
    <source>
        <dbReference type="PROSITE" id="PS50011"/>
    </source>
</evidence>
<feature type="region of interest" description="Disordered" evidence="1">
    <location>
        <begin position="263"/>
        <end position="331"/>
    </location>
</feature>
<evidence type="ECO:0000256" key="1">
    <source>
        <dbReference type="SAM" id="MobiDB-lite"/>
    </source>
</evidence>
<dbReference type="HOGENOM" id="CLU_840385_0_0_1"/>
<dbReference type="Proteomes" id="UP000006038">
    <property type="component" value="Chromosome 11"/>
</dbReference>
<dbReference type="PROSITE" id="PS00108">
    <property type="entry name" value="PROTEIN_KINASE_ST"/>
    <property type="match status" value="1"/>
</dbReference>
<feature type="compositionally biased region" description="Polar residues" evidence="1">
    <location>
        <begin position="81"/>
        <end position="99"/>
    </location>
</feature>
<dbReference type="Gene3D" id="1.10.510.10">
    <property type="entry name" value="Transferase(Phosphotransferase) domain 1"/>
    <property type="match status" value="1"/>
</dbReference>
<dbReference type="InterPro" id="IPR011009">
    <property type="entry name" value="Kinase-like_dom_sf"/>
</dbReference>
<organism evidence="3">
    <name type="scientific">Oryza brachyantha</name>
    <name type="common">malo sina</name>
    <dbReference type="NCBI Taxonomy" id="4533"/>
    <lineage>
        <taxon>Eukaryota</taxon>
        <taxon>Viridiplantae</taxon>
        <taxon>Streptophyta</taxon>
        <taxon>Embryophyta</taxon>
        <taxon>Tracheophyta</taxon>
        <taxon>Spermatophyta</taxon>
        <taxon>Magnoliopsida</taxon>
        <taxon>Liliopsida</taxon>
        <taxon>Poales</taxon>
        <taxon>Poaceae</taxon>
        <taxon>BOP clade</taxon>
        <taxon>Oryzoideae</taxon>
        <taxon>Oryzeae</taxon>
        <taxon>Oryzinae</taxon>
        <taxon>Oryza</taxon>
    </lineage>
</organism>
<dbReference type="SUPFAM" id="SSF56112">
    <property type="entry name" value="Protein kinase-like (PK-like)"/>
    <property type="match status" value="1"/>
</dbReference>
<protein>
    <recommendedName>
        <fullName evidence="2">Protein kinase domain-containing protein</fullName>
    </recommendedName>
</protein>
<dbReference type="GO" id="GO:0004672">
    <property type="term" value="F:protein kinase activity"/>
    <property type="evidence" value="ECO:0007669"/>
    <property type="project" value="InterPro"/>
</dbReference>
<dbReference type="PROSITE" id="PS50011">
    <property type="entry name" value="PROTEIN_KINASE_DOM"/>
    <property type="match status" value="1"/>
</dbReference>
<evidence type="ECO:0000313" key="4">
    <source>
        <dbReference type="Proteomes" id="UP000006038"/>
    </source>
</evidence>
<keyword evidence="4" id="KW-1185">Reference proteome</keyword>
<feature type="compositionally biased region" description="Polar residues" evidence="1">
    <location>
        <begin position="321"/>
        <end position="331"/>
    </location>
</feature>
<reference evidence="3" key="2">
    <citation type="submission" date="2013-04" db="UniProtKB">
        <authorList>
            <consortium name="EnsemblPlants"/>
        </authorList>
    </citation>
    <scope>IDENTIFICATION</scope>
</reference>
<feature type="region of interest" description="Disordered" evidence="1">
    <location>
        <begin position="81"/>
        <end position="104"/>
    </location>
</feature>
<proteinExistence type="predicted"/>
<feature type="compositionally biased region" description="Gly residues" evidence="1">
    <location>
        <begin position="278"/>
        <end position="288"/>
    </location>
</feature>
<dbReference type="PANTHER" id="PTHR46146">
    <property type="entry name" value="SERINE/THREONINE-PROTEIN KINASE-LIKE PROTEIN CCR4"/>
    <property type="match status" value="1"/>
</dbReference>
<dbReference type="AlphaFoldDB" id="J3NA26"/>
<dbReference type="InterPro" id="IPR000719">
    <property type="entry name" value="Prot_kinase_dom"/>
</dbReference>
<accession>J3NA26</accession>
<dbReference type="GO" id="GO:0005524">
    <property type="term" value="F:ATP binding"/>
    <property type="evidence" value="ECO:0007669"/>
    <property type="project" value="InterPro"/>
</dbReference>
<reference evidence="3" key="1">
    <citation type="journal article" date="2013" name="Nat. Commun.">
        <title>Whole-genome sequencing of Oryza brachyantha reveals mechanisms underlying Oryza genome evolution.</title>
        <authorList>
            <person name="Chen J."/>
            <person name="Huang Q."/>
            <person name="Gao D."/>
            <person name="Wang J."/>
            <person name="Lang Y."/>
            <person name="Liu T."/>
            <person name="Li B."/>
            <person name="Bai Z."/>
            <person name="Luis Goicoechea J."/>
            <person name="Liang C."/>
            <person name="Chen C."/>
            <person name="Zhang W."/>
            <person name="Sun S."/>
            <person name="Liao Y."/>
            <person name="Zhang X."/>
            <person name="Yang L."/>
            <person name="Song C."/>
            <person name="Wang M."/>
            <person name="Shi J."/>
            <person name="Liu G."/>
            <person name="Liu J."/>
            <person name="Zhou H."/>
            <person name="Zhou W."/>
            <person name="Yu Q."/>
            <person name="An N."/>
            <person name="Chen Y."/>
            <person name="Cai Q."/>
            <person name="Wang B."/>
            <person name="Liu B."/>
            <person name="Min J."/>
            <person name="Huang Y."/>
            <person name="Wu H."/>
            <person name="Li Z."/>
            <person name="Zhang Y."/>
            <person name="Yin Y."/>
            <person name="Song W."/>
            <person name="Jiang J."/>
            <person name="Jackson S.A."/>
            <person name="Wing R.A."/>
            <person name="Wang J."/>
            <person name="Chen M."/>
        </authorList>
    </citation>
    <scope>NUCLEOTIDE SEQUENCE [LARGE SCALE GENOMIC DNA]</scope>
    <source>
        <strain evidence="3">cv. IRGC 101232</strain>
    </source>
</reference>
<feature type="domain" description="Protein kinase" evidence="2">
    <location>
        <begin position="53"/>
        <end position="331"/>
    </location>
</feature>
<dbReference type="PANTHER" id="PTHR46146:SF7">
    <property type="entry name" value="OS11G0664000 PROTEIN"/>
    <property type="match status" value="1"/>
</dbReference>
<dbReference type="eggNOG" id="KOG1187">
    <property type="taxonomic scope" value="Eukaryota"/>
</dbReference>
<name>J3NA26_ORYBR</name>
<dbReference type="InterPro" id="IPR008271">
    <property type="entry name" value="Ser/Thr_kinase_AS"/>
</dbReference>
<dbReference type="Pfam" id="PF00069">
    <property type="entry name" value="Pkinase"/>
    <property type="match status" value="1"/>
</dbReference>
<evidence type="ECO:0000313" key="3">
    <source>
        <dbReference type="EnsemblPlants" id="OB11G26620.1"/>
    </source>
</evidence>
<dbReference type="Gramene" id="OB11G26620.1">
    <property type="protein sequence ID" value="OB11G26620.1"/>
    <property type="gene ID" value="OB11G26620"/>
</dbReference>
<sequence length="331" mass="36033">MGHAIELCLMAGQLAERFRDVQSRIDSYLLVYPFISHIIVTRRLDRIYNVLVPNDTPSLSAGSQPDVLIYSAVEKSQGLWSNPIQSTSNQPKETTGGSEQQLRRRDWRRQLGQHIVGLLGSCVARHKKRRPLLLRRRKINMDPEQVLVYEYMENGSLDDHLHGPPSSSSSPSPVMASWRMRIEILLGVSRAIEYLHGDDDDCGAAVVHRDIKPSNILLDSSWVSHLAVNWDEAKEEEDNDDYDGSNIGVVAMSLPVIEAGEVGEGAGQAPGEGADGEAAGGVGPGGADGSALRAAAGEEATGDVGSRGHTQDCARARSSRQEFQSHPSYCN</sequence>
<dbReference type="EnsemblPlants" id="OB11G26620.1">
    <property type="protein sequence ID" value="OB11G26620.1"/>
    <property type="gene ID" value="OB11G26620"/>
</dbReference>